<feature type="transmembrane region" description="Helical" evidence="7">
    <location>
        <begin position="12"/>
        <end position="33"/>
    </location>
</feature>
<dbReference type="PANTHER" id="PTHR34184:SF4">
    <property type="entry name" value="UPF0718 PROTEIN YCGR"/>
    <property type="match status" value="1"/>
</dbReference>
<dbReference type="InterPro" id="IPR052923">
    <property type="entry name" value="UPF0718"/>
</dbReference>
<dbReference type="PANTHER" id="PTHR34184">
    <property type="entry name" value="UPF0718 PROTEIN YCGR"/>
    <property type="match status" value="1"/>
</dbReference>
<dbReference type="HOGENOM" id="CLU_049002_0_0_7"/>
<proteinExistence type="inferred from homology"/>
<keyword evidence="3" id="KW-1003">Cell membrane</keyword>
<dbReference type="InParanoid" id="D6Z1Z6"/>
<dbReference type="Proteomes" id="UP000001508">
    <property type="component" value="Chromosome"/>
</dbReference>
<protein>
    <submittedName>
        <fullName evidence="8">Permease</fullName>
    </submittedName>
</protein>
<accession>D6Z1Z6</accession>
<dbReference type="InterPro" id="IPR005524">
    <property type="entry name" value="DUF318"/>
</dbReference>
<feature type="transmembrane region" description="Helical" evidence="7">
    <location>
        <begin position="53"/>
        <end position="74"/>
    </location>
</feature>
<keyword evidence="4 7" id="KW-0812">Transmembrane</keyword>
<dbReference type="RefSeq" id="WP_013163101.1">
    <property type="nucleotide sequence ID" value="NC_014216.1"/>
</dbReference>
<keyword evidence="5 7" id="KW-1133">Transmembrane helix</keyword>
<keyword evidence="9" id="KW-1185">Reference proteome</keyword>
<evidence type="ECO:0000256" key="2">
    <source>
        <dbReference type="ARBA" id="ARBA00006386"/>
    </source>
</evidence>
<comment type="subcellular location">
    <subcellularLocation>
        <location evidence="1">Cell membrane</location>
        <topology evidence="1">Multi-pass membrane protein</topology>
    </subcellularLocation>
</comment>
<dbReference type="Pfam" id="PF03773">
    <property type="entry name" value="ArsP_1"/>
    <property type="match status" value="1"/>
</dbReference>
<keyword evidence="6 7" id="KW-0472">Membrane</keyword>
<feature type="transmembrane region" description="Helical" evidence="7">
    <location>
        <begin position="298"/>
        <end position="322"/>
    </location>
</feature>
<evidence type="ECO:0000256" key="5">
    <source>
        <dbReference type="ARBA" id="ARBA00022989"/>
    </source>
</evidence>
<evidence type="ECO:0000256" key="4">
    <source>
        <dbReference type="ARBA" id="ARBA00022692"/>
    </source>
</evidence>
<name>D6Z1Z6_DESAT</name>
<sequence>MLLFFSNTLGLALDAAPWLLLGLALAGLIKAWIPERLLTRWLGGTGISAVLRASLVGAPLPLCSCGAIPLALALHRGGASRGPCTAFMVGTPGVGVDSVALTYVLLGPLLAIIRPLAAIFSALTTGMLVGLTGKTAAKQAATGVALKSASSSAVDSCSNSCACRLPTSPAASTAATETAASRIAALTAGLRYAFTEVLDDISWWLLLGLLLAGLLLTLVPPGFLAQYATGLPAMLLMAVVGIPMYLCAQAATPVAAALIISGVSPGTALVFLLAGPITSIATLTVFRNEFGTAAMVLYLAGVAGSAVLGGVLTDALITFWAVDLAAQVGAARELLPLWLRYASLLLLLGLAARPIRRRFF</sequence>
<dbReference type="EMBL" id="CP001940">
    <property type="protein sequence ID" value="ADH85571.1"/>
    <property type="molecule type" value="Genomic_DNA"/>
</dbReference>
<evidence type="ECO:0000313" key="8">
    <source>
        <dbReference type="EMBL" id="ADH85571.1"/>
    </source>
</evidence>
<dbReference type="GO" id="GO:0005886">
    <property type="term" value="C:plasma membrane"/>
    <property type="evidence" value="ECO:0007669"/>
    <property type="project" value="UniProtKB-SubCell"/>
</dbReference>
<dbReference type="NCBIfam" id="NF033936">
    <property type="entry name" value="CuZnOut_SO0444"/>
    <property type="match status" value="1"/>
</dbReference>
<feature type="transmembrane region" description="Helical" evidence="7">
    <location>
        <begin position="235"/>
        <end position="260"/>
    </location>
</feature>
<evidence type="ECO:0000256" key="7">
    <source>
        <dbReference type="SAM" id="Phobius"/>
    </source>
</evidence>
<evidence type="ECO:0000256" key="3">
    <source>
        <dbReference type="ARBA" id="ARBA00022475"/>
    </source>
</evidence>
<evidence type="ECO:0000313" key="9">
    <source>
        <dbReference type="Proteomes" id="UP000001508"/>
    </source>
</evidence>
<comment type="similarity">
    <text evidence="2">Belongs to the UPF0718 family.</text>
</comment>
<gene>
    <name evidence="8" type="ordered locus">DaAHT2_0867</name>
</gene>
<dbReference type="AlphaFoldDB" id="D6Z1Z6"/>
<dbReference type="OrthoDB" id="9770315at2"/>
<dbReference type="KEGG" id="dak:DaAHT2_0867"/>
<evidence type="ECO:0000256" key="1">
    <source>
        <dbReference type="ARBA" id="ARBA00004651"/>
    </source>
</evidence>
<dbReference type="FunCoup" id="D6Z1Z6">
    <property type="interactions" value="107"/>
</dbReference>
<organism evidence="8 9">
    <name type="scientific">Desulfurivibrio alkaliphilus (strain DSM 19089 / UNIQEM U267 / AHT2)</name>
    <dbReference type="NCBI Taxonomy" id="589865"/>
    <lineage>
        <taxon>Bacteria</taxon>
        <taxon>Pseudomonadati</taxon>
        <taxon>Thermodesulfobacteriota</taxon>
        <taxon>Desulfobulbia</taxon>
        <taxon>Desulfobulbales</taxon>
        <taxon>Desulfobulbaceae</taxon>
        <taxon>Desulfurivibrio</taxon>
    </lineage>
</organism>
<dbReference type="STRING" id="589865.DaAHT2_0867"/>
<feature type="transmembrane region" description="Helical" evidence="7">
    <location>
        <begin position="201"/>
        <end position="223"/>
    </location>
</feature>
<dbReference type="eggNOG" id="COG0701">
    <property type="taxonomic scope" value="Bacteria"/>
</dbReference>
<reference evidence="9" key="1">
    <citation type="submission" date="2010-02" db="EMBL/GenBank/DDBJ databases">
        <title>Complete sequence of Desulfurivibrio alkaliphilus AHT2.</title>
        <authorList>
            <consortium name="US DOE Joint Genome Institute"/>
            <person name="Pitluck S."/>
            <person name="Chertkov O."/>
            <person name="Detter J.C."/>
            <person name="Han C."/>
            <person name="Tapia R."/>
            <person name="Larimer F."/>
            <person name="Land M."/>
            <person name="Hauser L."/>
            <person name="Kyrpides N."/>
            <person name="Mikhailova N."/>
            <person name="Sorokin D.Y."/>
            <person name="Muyzer G."/>
            <person name="Woyke T."/>
        </authorList>
    </citation>
    <scope>NUCLEOTIDE SEQUENCE [LARGE SCALE GENOMIC DNA]</scope>
    <source>
        <strain evidence="9">DSM 19089 / UNIQEM U267 / AHT2</strain>
    </source>
</reference>
<evidence type="ECO:0000256" key="6">
    <source>
        <dbReference type="ARBA" id="ARBA00023136"/>
    </source>
</evidence>